<keyword evidence="4" id="KW-0597">Phosphoprotein</keyword>
<dbReference type="GO" id="GO:0048589">
    <property type="term" value="P:developmental growth"/>
    <property type="evidence" value="ECO:0007669"/>
    <property type="project" value="UniProtKB-ARBA"/>
</dbReference>
<feature type="compositionally biased region" description="Low complexity" evidence="20">
    <location>
        <begin position="956"/>
        <end position="973"/>
    </location>
</feature>
<feature type="compositionally biased region" description="Low complexity" evidence="20">
    <location>
        <begin position="765"/>
        <end position="774"/>
    </location>
</feature>
<keyword evidence="11" id="KW-0829">Tyrosine-protein kinase</keyword>
<keyword evidence="5" id="KW-0808">Transferase</keyword>
<dbReference type="PROSITE" id="PS50920">
    <property type="entry name" value="SOLCAR"/>
    <property type="match status" value="2"/>
</dbReference>
<evidence type="ECO:0000313" key="23">
    <source>
        <dbReference type="Proteomes" id="UP000092444"/>
    </source>
</evidence>
<dbReference type="PANTHER" id="PTHR47238">
    <property type="entry name" value="MITOGEN-ACTIVATED PROTEIN KINASE KINASE 5"/>
    <property type="match status" value="1"/>
</dbReference>
<evidence type="ECO:0000256" key="3">
    <source>
        <dbReference type="ARBA" id="ARBA00022527"/>
    </source>
</evidence>
<feature type="domain" description="Protein kinase" evidence="21">
    <location>
        <begin position="103"/>
        <end position="362"/>
    </location>
</feature>
<evidence type="ECO:0000256" key="17">
    <source>
        <dbReference type="PROSITE-ProRule" id="PRU00282"/>
    </source>
</evidence>
<evidence type="ECO:0000256" key="14">
    <source>
        <dbReference type="ARBA" id="ARBA00049014"/>
    </source>
</evidence>
<comment type="catalytic activity">
    <reaction evidence="16">
        <text>L-tyrosyl-[protein] + ATP = O-phospho-L-tyrosyl-[protein] + ADP + H(+)</text>
        <dbReference type="Rhea" id="RHEA:10596"/>
        <dbReference type="Rhea" id="RHEA-COMP:10136"/>
        <dbReference type="Rhea" id="RHEA-COMP:20101"/>
        <dbReference type="ChEBI" id="CHEBI:15378"/>
        <dbReference type="ChEBI" id="CHEBI:30616"/>
        <dbReference type="ChEBI" id="CHEBI:46858"/>
        <dbReference type="ChEBI" id="CHEBI:61978"/>
        <dbReference type="ChEBI" id="CHEBI:456216"/>
        <dbReference type="EC" id="2.7.12.2"/>
    </reaction>
</comment>
<keyword evidence="10 17" id="KW-0472">Membrane</keyword>
<evidence type="ECO:0000256" key="13">
    <source>
        <dbReference type="ARBA" id="ARBA00038999"/>
    </source>
</evidence>
<organism evidence="22 23">
    <name type="scientific">Glossina morsitans morsitans</name>
    <name type="common">Savannah tsetse fly</name>
    <dbReference type="NCBI Taxonomy" id="37546"/>
    <lineage>
        <taxon>Eukaryota</taxon>
        <taxon>Metazoa</taxon>
        <taxon>Ecdysozoa</taxon>
        <taxon>Arthropoda</taxon>
        <taxon>Hexapoda</taxon>
        <taxon>Insecta</taxon>
        <taxon>Pterygota</taxon>
        <taxon>Neoptera</taxon>
        <taxon>Endopterygota</taxon>
        <taxon>Diptera</taxon>
        <taxon>Brachycera</taxon>
        <taxon>Muscomorpha</taxon>
        <taxon>Hippoboscoidea</taxon>
        <taxon>Glossinidae</taxon>
        <taxon>Glossina</taxon>
    </lineage>
</organism>
<dbReference type="InterPro" id="IPR023395">
    <property type="entry name" value="MCP_dom_sf"/>
</dbReference>
<evidence type="ECO:0000256" key="2">
    <source>
        <dbReference type="ARBA" id="ARBA00006375"/>
    </source>
</evidence>
<name>A0A1B0G488_GLOMM</name>
<feature type="compositionally biased region" description="Low complexity" evidence="20">
    <location>
        <begin position="440"/>
        <end position="451"/>
    </location>
</feature>
<evidence type="ECO:0000256" key="12">
    <source>
        <dbReference type="ARBA" id="ARBA00038035"/>
    </source>
</evidence>
<feature type="region of interest" description="Disordered" evidence="20">
    <location>
        <begin position="1062"/>
        <end position="1101"/>
    </location>
</feature>
<dbReference type="GO" id="GO:0006950">
    <property type="term" value="P:response to stress"/>
    <property type="evidence" value="ECO:0007669"/>
    <property type="project" value="UniProtKB-ARBA"/>
</dbReference>
<dbReference type="SUPFAM" id="SSF103506">
    <property type="entry name" value="Mitochondrial carrier"/>
    <property type="match status" value="1"/>
</dbReference>
<reference evidence="22" key="1">
    <citation type="submission" date="2020-05" db="UniProtKB">
        <authorList>
            <consortium name="EnsemblMetazoa"/>
        </authorList>
    </citation>
    <scope>IDENTIFICATION</scope>
    <source>
        <strain evidence="22">Yale</strain>
    </source>
</reference>
<feature type="region of interest" description="Disordered" evidence="20">
    <location>
        <begin position="765"/>
        <end position="791"/>
    </location>
</feature>
<dbReference type="EMBL" id="CCAG010013956">
    <property type="status" value="NOT_ANNOTATED_CDS"/>
    <property type="molecule type" value="Genomic_DNA"/>
</dbReference>
<evidence type="ECO:0000256" key="9">
    <source>
        <dbReference type="ARBA" id="ARBA00022840"/>
    </source>
</evidence>
<feature type="repeat" description="Solcar" evidence="17">
    <location>
        <begin position="1409"/>
        <end position="1498"/>
    </location>
</feature>
<accession>A0A1B0G488</accession>
<keyword evidence="7 18" id="KW-0547">Nucleotide-binding</keyword>
<dbReference type="EnsemblMetazoa" id="GMOY008135-RA">
    <property type="protein sequence ID" value="GMOY008135-PA"/>
    <property type="gene ID" value="GMOY008135"/>
</dbReference>
<dbReference type="GO" id="GO:0010508">
    <property type="term" value="P:positive regulation of autophagy"/>
    <property type="evidence" value="ECO:0007669"/>
    <property type="project" value="UniProtKB-ARBA"/>
</dbReference>
<keyword evidence="23" id="KW-1185">Reference proteome</keyword>
<feature type="compositionally biased region" description="Polar residues" evidence="20">
    <location>
        <begin position="652"/>
        <end position="666"/>
    </location>
</feature>
<dbReference type="Gene3D" id="3.30.200.20">
    <property type="entry name" value="Phosphorylase Kinase, domain 1"/>
    <property type="match status" value="1"/>
</dbReference>
<keyword evidence="19" id="KW-0175">Coiled coil</keyword>
<keyword evidence="9 18" id="KW-0067">ATP-binding</keyword>
<dbReference type="InterPro" id="IPR011009">
    <property type="entry name" value="Kinase-like_dom_sf"/>
</dbReference>
<dbReference type="PhylomeDB" id="A0A1B0G488"/>
<dbReference type="GO" id="GO:0043068">
    <property type="term" value="P:positive regulation of programmed cell death"/>
    <property type="evidence" value="ECO:0007669"/>
    <property type="project" value="UniProtKB-ARBA"/>
</dbReference>
<evidence type="ECO:0000256" key="8">
    <source>
        <dbReference type="ARBA" id="ARBA00022777"/>
    </source>
</evidence>
<dbReference type="EC" id="2.7.12.2" evidence="13"/>
<evidence type="ECO:0000313" key="22">
    <source>
        <dbReference type="EnsemblMetazoa" id="GMOY008135-PA"/>
    </source>
</evidence>
<dbReference type="Pfam" id="PF00153">
    <property type="entry name" value="Mito_carr"/>
    <property type="match status" value="3"/>
</dbReference>
<dbReference type="GO" id="GO:0005524">
    <property type="term" value="F:ATP binding"/>
    <property type="evidence" value="ECO:0007669"/>
    <property type="project" value="UniProtKB-UniRule"/>
</dbReference>
<comment type="similarity">
    <text evidence="12">Belongs to the protein kinase superfamily. STE Ser/Thr protein kinase family. MAP kinase kinase subfamily.</text>
</comment>
<dbReference type="FunFam" id="3.30.200.20:FF:000040">
    <property type="entry name" value="Dual specificity mitogen-activated protein kinase kinase"/>
    <property type="match status" value="1"/>
</dbReference>
<feature type="region of interest" description="Disordered" evidence="20">
    <location>
        <begin position="619"/>
        <end position="666"/>
    </location>
</feature>
<proteinExistence type="inferred from homology"/>
<feature type="repeat" description="Solcar" evidence="17">
    <location>
        <begin position="1311"/>
        <end position="1400"/>
    </location>
</feature>
<dbReference type="GO" id="GO:0005829">
    <property type="term" value="C:cytosol"/>
    <property type="evidence" value="ECO:0007669"/>
    <property type="project" value="UniProtKB-ARBA"/>
</dbReference>
<comment type="subcellular location">
    <subcellularLocation>
        <location evidence="1">Membrane</location>
        <topology evidence="1">Multi-pass membrane protein</topology>
    </subcellularLocation>
</comment>
<dbReference type="PROSITE" id="PS00107">
    <property type="entry name" value="PROTEIN_KINASE_ATP"/>
    <property type="match status" value="1"/>
</dbReference>
<dbReference type="SUPFAM" id="SSF56112">
    <property type="entry name" value="Protein kinase-like (PK-like)"/>
    <property type="match status" value="1"/>
</dbReference>
<feature type="region of interest" description="Disordered" evidence="20">
    <location>
        <begin position="34"/>
        <end position="54"/>
    </location>
</feature>
<dbReference type="InterPro" id="IPR017441">
    <property type="entry name" value="Protein_kinase_ATP_BS"/>
</dbReference>
<dbReference type="GO" id="GO:0004713">
    <property type="term" value="F:protein tyrosine kinase activity"/>
    <property type="evidence" value="ECO:0007669"/>
    <property type="project" value="UniProtKB-KW"/>
</dbReference>
<feature type="compositionally biased region" description="Low complexity" evidence="20">
    <location>
        <begin position="474"/>
        <end position="488"/>
    </location>
</feature>
<evidence type="ECO:0000256" key="6">
    <source>
        <dbReference type="ARBA" id="ARBA00022692"/>
    </source>
</evidence>
<comment type="catalytic activity">
    <reaction evidence="15">
        <text>L-threonyl-[protein] + ATP = O-phospho-L-threonyl-[protein] + ADP + H(+)</text>
        <dbReference type="Rhea" id="RHEA:46608"/>
        <dbReference type="Rhea" id="RHEA-COMP:11060"/>
        <dbReference type="Rhea" id="RHEA-COMP:11605"/>
        <dbReference type="ChEBI" id="CHEBI:15378"/>
        <dbReference type="ChEBI" id="CHEBI:30013"/>
        <dbReference type="ChEBI" id="CHEBI:30616"/>
        <dbReference type="ChEBI" id="CHEBI:61977"/>
        <dbReference type="ChEBI" id="CHEBI:456216"/>
        <dbReference type="EC" id="2.7.12.2"/>
    </reaction>
</comment>
<evidence type="ECO:0000259" key="21">
    <source>
        <dbReference type="PROSITE" id="PS50011"/>
    </source>
</evidence>
<dbReference type="STRING" id="37546.A0A1B0G488"/>
<dbReference type="Gene3D" id="1.10.510.10">
    <property type="entry name" value="Transferase(Phosphotransferase) domain 1"/>
    <property type="match status" value="1"/>
</dbReference>
<feature type="compositionally biased region" description="Low complexity" evidence="20">
    <location>
        <begin position="831"/>
        <end position="845"/>
    </location>
</feature>
<feature type="region of interest" description="Disordered" evidence="20">
    <location>
        <begin position="431"/>
        <end position="488"/>
    </location>
</feature>
<dbReference type="GO" id="GO:0004708">
    <property type="term" value="F:MAP kinase kinase activity"/>
    <property type="evidence" value="ECO:0007669"/>
    <property type="project" value="UniProtKB-EC"/>
</dbReference>
<dbReference type="GO" id="GO:0016477">
    <property type="term" value="P:cell migration"/>
    <property type="evidence" value="ECO:0007669"/>
    <property type="project" value="UniProtKB-ARBA"/>
</dbReference>
<dbReference type="InterPro" id="IPR018108">
    <property type="entry name" value="MCP_transmembrane"/>
</dbReference>
<dbReference type="GO" id="GO:0016020">
    <property type="term" value="C:membrane"/>
    <property type="evidence" value="ECO:0007669"/>
    <property type="project" value="UniProtKB-SubCell"/>
</dbReference>
<feature type="compositionally biased region" description="Gly residues" evidence="20">
    <location>
        <begin position="878"/>
        <end position="887"/>
    </location>
</feature>
<evidence type="ECO:0000256" key="1">
    <source>
        <dbReference type="ARBA" id="ARBA00004141"/>
    </source>
</evidence>
<evidence type="ECO:0000256" key="15">
    <source>
        <dbReference type="ARBA" id="ARBA00049299"/>
    </source>
</evidence>
<evidence type="ECO:0000256" key="20">
    <source>
        <dbReference type="SAM" id="MobiDB-lite"/>
    </source>
</evidence>
<dbReference type="GO" id="GO:0030707">
    <property type="term" value="P:follicle cell of egg chamber development"/>
    <property type="evidence" value="ECO:0007669"/>
    <property type="project" value="UniProtKB-ARBA"/>
</dbReference>
<feature type="region of interest" description="Disordered" evidence="20">
    <location>
        <begin position="556"/>
        <end position="602"/>
    </location>
</feature>
<feature type="coiled-coil region" evidence="19">
    <location>
        <begin position="5"/>
        <end position="32"/>
    </location>
</feature>
<dbReference type="PROSITE" id="PS50011">
    <property type="entry name" value="PROTEIN_KINASE_DOM"/>
    <property type="match status" value="1"/>
</dbReference>
<dbReference type="Pfam" id="PF00069">
    <property type="entry name" value="Pkinase"/>
    <property type="match status" value="1"/>
</dbReference>
<feature type="compositionally biased region" description="Polar residues" evidence="20">
    <location>
        <begin position="569"/>
        <end position="578"/>
    </location>
</feature>
<feature type="region of interest" description="Disordered" evidence="20">
    <location>
        <begin position="954"/>
        <end position="976"/>
    </location>
</feature>
<evidence type="ECO:0000256" key="4">
    <source>
        <dbReference type="ARBA" id="ARBA00022553"/>
    </source>
</evidence>
<dbReference type="GO" id="GO:0004674">
    <property type="term" value="F:protein serine/threonine kinase activity"/>
    <property type="evidence" value="ECO:0007669"/>
    <property type="project" value="UniProtKB-KW"/>
</dbReference>
<evidence type="ECO:0000256" key="18">
    <source>
        <dbReference type="PROSITE-ProRule" id="PRU10141"/>
    </source>
</evidence>
<keyword evidence="6 17" id="KW-0812">Transmembrane</keyword>
<dbReference type="InterPro" id="IPR000719">
    <property type="entry name" value="Prot_kinase_dom"/>
</dbReference>
<evidence type="ECO:0000256" key="19">
    <source>
        <dbReference type="SAM" id="Coils"/>
    </source>
</evidence>
<feature type="region of interest" description="Disordered" evidence="20">
    <location>
        <begin position="828"/>
        <end position="859"/>
    </location>
</feature>
<dbReference type="PANTHER" id="PTHR47238:SF2">
    <property type="entry name" value="DUAL SPECIFICITY MITOGEN-ACTIVATED PROTEIN KINASE KINASE HEMIPTEROUS"/>
    <property type="match status" value="1"/>
</dbReference>
<feature type="compositionally biased region" description="Low complexity" evidence="20">
    <location>
        <begin position="589"/>
        <end position="602"/>
    </location>
</feature>
<dbReference type="Gene3D" id="1.50.40.10">
    <property type="entry name" value="Mitochondrial carrier domain"/>
    <property type="match status" value="1"/>
</dbReference>
<evidence type="ECO:0000256" key="7">
    <source>
        <dbReference type="ARBA" id="ARBA00022741"/>
    </source>
</evidence>
<feature type="binding site" evidence="18">
    <location>
        <position position="132"/>
    </location>
    <ligand>
        <name>ATP</name>
        <dbReference type="ChEBI" id="CHEBI:30616"/>
    </ligand>
</feature>
<dbReference type="VEuPathDB" id="VectorBase:GMOY008135"/>
<dbReference type="PROSITE" id="PS00108">
    <property type="entry name" value="PROTEIN_KINASE_ST"/>
    <property type="match status" value="1"/>
</dbReference>
<evidence type="ECO:0000256" key="10">
    <source>
        <dbReference type="ARBA" id="ARBA00023136"/>
    </source>
</evidence>
<dbReference type="InterPro" id="IPR052468">
    <property type="entry name" value="Dual_spec_MAPK_kinase"/>
</dbReference>
<evidence type="ECO:0000256" key="16">
    <source>
        <dbReference type="ARBA" id="ARBA00051693"/>
    </source>
</evidence>
<dbReference type="SMART" id="SM00220">
    <property type="entry name" value="S_TKc"/>
    <property type="match status" value="1"/>
</dbReference>
<keyword evidence="3" id="KW-0723">Serine/threonine-protein kinase</keyword>
<evidence type="ECO:0000256" key="11">
    <source>
        <dbReference type="ARBA" id="ARBA00023137"/>
    </source>
</evidence>
<dbReference type="GO" id="GO:0051239">
    <property type="term" value="P:regulation of multicellular organismal process"/>
    <property type="evidence" value="ECO:0007669"/>
    <property type="project" value="UniProtKB-ARBA"/>
</dbReference>
<keyword evidence="8" id="KW-0418">Kinase</keyword>
<feature type="region of interest" description="Disordered" evidence="20">
    <location>
        <begin position="874"/>
        <end position="893"/>
    </location>
</feature>
<dbReference type="EMBL" id="CCAG010013955">
    <property type="status" value="NOT_ANNOTATED_CDS"/>
    <property type="molecule type" value="Genomic_DNA"/>
</dbReference>
<evidence type="ECO:0000256" key="5">
    <source>
        <dbReference type="ARBA" id="ARBA00022679"/>
    </source>
</evidence>
<dbReference type="Proteomes" id="UP000092444">
    <property type="component" value="Unassembled WGS sequence"/>
</dbReference>
<sequence length="1504" mass="164618">MAKSMDTITCKLQSLEERLQAENESRRLFETSTMGMGRPNTLRRPQLTGLDNIPNRNQMTLDFVRPTVPATESETDKKLKKIHKQTGILTINGHKYKSDIKDLEHLGDLGNGTSGNVVKMRHKPSSMVIAVKQMARTGNSEENKRILMDLDVVLKSHDCQYIVQCMGFFVTISDVWICMELMSMCFDKLLKLSKKPVPESIVGKVTVATVKALSYLKEKHGVIHRDVKPSNILIDERGNIKLCDFGISGRLVDSKAVTRSAGCAAYMAPERIDPKKPKYDIRADVWSLGITLVELATARSPYEGCNTDFEVLAKVLASDPPRLPEDDSFHFSSEFHDFVNKWTQFSMPATYDASKHYRNPATVVTSSSIALTTIAMTINSSGSITTAPKPTTYIPSYQNLQRGNSLKQHQQQQQEQQQNDEYLINRHQPSQLPQPLKQYNNSNNSSNATNSYQVEGGRLGGTGCGSAQGGSGSGSSSATSSSPLSPPSFSYNASCVGKEETQKFYRKSPFMQRKYNNVAATTSYKYNSPGDESPKKESVLSSIGHSILRNLTTSPFSQKKHPHAVPPHINQTDSSRLLPSNKDAPIIFDTSDSSTTPSTTTSTIQLSNAATVSSAFQRKRFQAPSEGRSNLKKSGVEQQQQYQQPPEKPSLISLTKNEVPSPRVQGNHSPIVLQRFYHQQNQLREKELERQQQQNLQQHYFPKYSPPESVNTFQSIPPLQQPQFSHMPFAFTSGGNSAGTLMSTYSTSSQSSTQSSQCSQIISTDISMNNDNDGGSNGSGGPRSLPLTNTENKICPPTMGFGISPTPGQLQYQPLPQQYLGSNVGYTTNALRSSRSPPTSPETLSDSAVLTAKGQSTSPSISRLSKLYAQRQLHPQGASGGAGGSLGKGSSTKENNYKMDSGWFNSLAGAMKRQIANYVKMNNSNTHLAQTSSTINGADCSSPDVSEIKPQSYYRTMSSAGSSTNTSNSTSPTEQVKTVVVGQTDGTEFQEASNAAGFLRRYAVTGGANASTCIAVGTAAMPGTHTPAHVLANLDKRHRSPDPPPRYNRGQSPLLLRKNLLELSGQPPGGSPLLNRRYVTASPPLPPPRRGSESVPGSPQHFRTRIHYTPEPQRHLTTSELSSADFRLDSNSRSFSHGGNSIVDRLDTLATTTAESQNLNAMQCPASAPAFSSLSLDADDMEMARMRRAKYWLQKNFDFYKDVKTTLKSVSIYFTPTRFSLACDTEMSIQSAQQKELPMLKRAALQVVAGGSAGFVEVCIMQPLDVVKTRMQLGGGGGILPPIIAETPKRAIKFVCFEQTKPLFMFGAAAPTPLTFSLAGLTAGLIESIAVNPFEVVKVTQQADKTKMKEAQSTWTVTRQIVQKDGFGLRGLNKGITATMGRNGLFNMVYFGFYHSVMKLTSSSDDHFKEFFRKFAIGFTSGTLACFVNIPFDVAKSRIQGPQPQPGVVKYKSALGSILLVYHEEGFRALYKGLVPKIMRLGPGGAILLLVYEYVLDLMKKKCL</sequence>
<comment type="similarity">
    <text evidence="2">Belongs to the mitochondrial carrier (TC 2.A.29) family.</text>
</comment>
<comment type="catalytic activity">
    <reaction evidence="14">
        <text>L-seryl-[protein] + ATP = O-phospho-L-seryl-[protein] + ADP + H(+)</text>
        <dbReference type="Rhea" id="RHEA:17989"/>
        <dbReference type="Rhea" id="RHEA-COMP:9863"/>
        <dbReference type="Rhea" id="RHEA-COMP:11604"/>
        <dbReference type="ChEBI" id="CHEBI:15378"/>
        <dbReference type="ChEBI" id="CHEBI:29999"/>
        <dbReference type="ChEBI" id="CHEBI:30616"/>
        <dbReference type="ChEBI" id="CHEBI:83421"/>
        <dbReference type="ChEBI" id="CHEBI:456216"/>
        <dbReference type="EC" id="2.7.12.2"/>
    </reaction>
</comment>
<feature type="compositionally biased region" description="Gly residues" evidence="20">
    <location>
        <begin position="457"/>
        <end position="473"/>
    </location>
</feature>
<dbReference type="InterPro" id="IPR008271">
    <property type="entry name" value="Ser/Thr_kinase_AS"/>
</dbReference>
<protein>
    <recommendedName>
        <fullName evidence="13">mitogen-activated protein kinase kinase</fullName>
        <ecNumber evidence="13">2.7.12.2</ecNumber>
    </recommendedName>
</protein>